<dbReference type="OrthoDB" id="140765at2"/>
<proteinExistence type="predicted"/>
<dbReference type="AlphaFoldDB" id="A0A326U7N3"/>
<gene>
    <name evidence="1" type="ORF">EI42_02241</name>
</gene>
<name>A0A326U7N3_THEHA</name>
<comment type="caution">
    <text evidence="1">The sequence shown here is derived from an EMBL/GenBank/DDBJ whole genome shotgun (WGS) entry which is preliminary data.</text>
</comment>
<accession>A0A326U7N3</accession>
<organism evidence="1 2">
    <name type="scientific">Thermosporothrix hazakensis</name>
    <dbReference type="NCBI Taxonomy" id="644383"/>
    <lineage>
        <taxon>Bacteria</taxon>
        <taxon>Bacillati</taxon>
        <taxon>Chloroflexota</taxon>
        <taxon>Ktedonobacteria</taxon>
        <taxon>Ktedonobacterales</taxon>
        <taxon>Thermosporotrichaceae</taxon>
        <taxon>Thermosporothrix</taxon>
    </lineage>
</organism>
<protein>
    <submittedName>
        <fullName evidence="1">Tetratricopeptide repeat protein</fullName>
    </submittedName>
</protein>
<dbReference type="Gene3D" id="1.25.40.10">
    <property type="entry name" value="Tetratricopeptide repeat domain"/>
    <property type="match status" value="1"/>
</dbReference>
<dbReference type="InterPro" id="IPR011990">
    <property type="entry name" value="TPR-like_helical_dom_sf"/>
</dbReference>
<evidence type="ECO:0000313" key="1">
    <source>
        <dbReference type="EMBL" id="PZW31144.1"/>
    </source>
</evidence>
<reference evidence="1 2" key="1">
    <citation type="submission" date="2018-06" db="EMBL/GenBank/DDBJ databases">
        <title>Genomic Encyclopedia of Archaeal and Bacterial Type Strains, Phase II (KMG-II): from individual species to whole genera.</title>
        <authorList>
            <person name="Goeker M."/>
        </authorList>
    </citation>
    <scope>NUCLEOTIDE SEQUENCE [LARGE SCALE GENOMIC DNA]</scope>
    <source>
        <strain evidence="1 2">ATCC BAA-1881</strain>
    </source>
</reference>
<keyword evidence="2" id="KW-1185">Reference proteome</keyword>
<dbReference type="RefSeq" id="WP_111321844.1">
    <property type="nucleotide sequence ID" value="NZ_BIFX01000003.1"/>
</dbReference>
<evidence type="ECO:0000313" key="2">
    <source>
        <dbReference type="Proteomes" id="UP000248806"/>
    </source>
</evidence>
<sequence length="368" mass="42536">MSVAVRDMERRDSGFSIERRRFLADLFNIPPMLLGIVTVDEILQKLAKDEKIEQTSHIGNKRIVLNFNEYECILQNYWDLHHVQSMHPDIQAVALHVAVLQQAAENYKGSQKEQCYTLLSCYYQVLAMIFRDLGLFDEADSHIQRAVEYARLVDNHELLAISLYRRGVLLFDRGRLVEAPRLFYDALRDFQEALSLKTRLPALLIAVLKLKEGHSLARIARTEYDKRSVVQTIDEAGALIRSLSKVEREQEIYALKTDLNHYHIDKGAALIVLQRPDEALDELNMALERSGFKRRNIYRDILLATAALQKGEFLLATTLAEEALVCVKHMRSEVNVQRIARLYSRLKESPYGNEPEVTRLGYLLRRKR</sequence>
<dbReference type="EMBL" id="QKUF01000006">
    <property type="protein sequence ID" value="PZW31144.1"/>
    <property type="molecule type" value="Genomic_DNA"/>
</dbReference>
<dbReference type="Proteomes" id="UP000248806">
    <property type="component" value="Unassembled WGS sequence"/>
</dbReference>
<dbReference type="Pfam" id="PF13424">
    <property type="entry name" value="TPR_12"/>
    <property type="match status" value="1"/>
</dbReference>
<dbReference type="SUPFAM" id="SSF48452">
    <property type="entry name" value="TPR-like"/>
    <property type="match status" value="1"/>
</dbReference>